<dbReference type="GO" id="GO:0016020">
    <property type="term" value="C:membrane"/>
    <property type="evidence" value="ECO:0007669"/>
    <property type="project" value="GOC"/>
</dbReference>
<protein>
    <recommendedName>
        <fullName evidence="8">Acyl-[acyl-carrier-protein]--UDP-N-acetylglucosamine O-acyltransferase</fullName>
        <shortName evidence="8">UDP-N-acetylglucosamine acyltransferase</shortName>
        <ecNumber evidence="8">2.3.1.129</ecNumber>
    </recommendedName>
</protein>
<keyword evidence="2 8" id="KW-0444">Lipid biosynthesis</keyword>
<feature type="domain" description="UDP N-acetylglucosamine O-acyltransferase C-terminal" evidence="9">
    <location>
        <begin position="177"/>
        <end position="259"/>
    </location>
</feature>
<dbReference type="PANTHER" id="PTHR43480">
    <property type="entry name" value="ACYL-[ACYL-CARRIER-PROTEIN]--UDP-N-ACETYLGLUCOSAMINE O-ACYLTRANSFERASE"/>
    <property type="match status" value="1"/>
</dbReference>
<keyword evidence="6 8" id="KW-0443">Lipid metabolism</keyword>
<reference evidence="10 11" key="1">
    <citation type="submission" date="2018-06" db="EMBL/GenBank/DDBJ databases">
        <title>Genomic Encyclopedia of Type Strains, Phase IV (KMG-IV): sequencing the most valuable type-strain genomes for metagenomic binning, comparative biology and taxonomic classification.</title>
        <authorList>
            <person name="Goeker M."/>
        </authorList>
    </citation>
    <scope>NUCLEOTIDE SEQUENCE [LARGE SCALE GENOMIC DNA]</scope>
    <source>
        <strain evidence="10 11">DSM 24875</strain>
    </source>
</reference>
<keyword evidence="3 8" id="KW-0441">Lipid A biosynthesis</keyword>
<dbReference type="SUPFAM" id="SSF51161">
    <property type="entry name" value="Trimeric LpxA-like enzymes"/>
    <property type="match status" value="1"/>
</dbReference>
<dbReference type="GO" id="GO:0009245">
    <property type="term" value="P:lipid A biosynthetic process"/>
    <property type="evidence" value="ECO:0007669"/>
    <property type="project" value="UniProtKB-UniRule"/>
</dbReference>
<evidence type="ECO:0000259" key="9">
    <source>
        <dbReference type="Pfam" id="PF13720"/>
    </source>
</evidence>
<keyword evidence="4 8" id="KW-0808">Transferase</keyword>
<dbReference type="GO" id="GO:0008780">
    <property type="term" value="F:acyl-[acyl-carrier-protein]-UDP-N-acetylglucosamine O-acyltransferase activity"/>
    <property type="evidence" value="ECO:0007669"/>
    <property type="project" value="UniProtKB-UniRule"/>
</dbReference>
<dbReference type="Gene3D" id="2.160.10.10">
    <property type="entry name" value="Hexapeptide repeat proteins"/>
    <property type="match status" value="1"/>
</dbReference>
<dbReference type="NCBIfam" id="NF003657">
    <property type="entry name" value="PRK05289.1"/>
    <property type="match status" value="1"/>
</dbReference>
<evidence type="ECO:0000256" key="1">
    <source>
        <dbReference type="ARBA" id="ARBA00022490"/>
    </source>
</evidence>
<keyword evidence="7 8" id="KW-0012">Acyltransferase</keyword>
<comment type="function">
    <text evidence="8">Involved in the biosynthesis of lipid A, a phosphorylated glycolipid that anchors the lipopolysaccharide to the outer membrane of the cell.</text>
</comment>
<dbReference type="OrthoDB" id="9807278at2"/>
<evidence type="ECO:0000256" key="4">
    <source>
        <dbReference type="ARBA" id="ARBA00022679"/>
    </source>
</evidence>
<comment type="similarity">
    <text evidence="8">Belongs to the transferase hexapeptide repeat family. LpxA subfamily.</text>
</comment>
<dbReference type="Pfam" id="PF13720">
    <property type="entry name" value="Acetyltransf_11"/>
    <property type="match status" value="1"/>
</dbReference>
<dbReference type="InterPro" id="IPR010137">
    <property type="entry name" value="Lipid_A_LpxA"/>
</dbReference>
<dbReference type="AlphaFoldDB" id="A0A366F4Y8"/>
<comment type="subunit">
    <text evidence="8">Homotrimer.</text>
</comment>
<dbReference type="HAMAP" id="MF_00387">
    <property type="entry name" value="LpxA"/>
    <property type="match status" value="1"/>
</dbReference>
<dbReference type="RefSeq" id="WP_113890721.1">
    <property type="nucleotide sequence ID" value="NZ_QNRK01000021.1"/>
</dbReference>
<comment type="caution">
    <text evidence="10">The sequence shown here is derived from an EMBL/GenBank/DDBJ whole genome shotgun (WGS) entry which is preliminary data.</text>
</comment>
<evidence type="ECO:0000256" key="3">
    <source>
        <dbReference type="ARBA" id="ARBA00022556"/>
    </source>
</evidence>
<keyword evidence="1 8" id="KW-0963">Cytoplasm</keyword>
<comment type="subcellular location">
    <subcellularLocation>
        <location evidence="8">Cytoplasm</location>
    </subcellularLocation>
</comment>
<dbReference type="Proteomes" id="UP000253529">
    <property type="component" value="Unassembled WGS sequence"/>
</dbReference>
<dbReference type="PANTHER" id="PTHR43480:SF1">
    <property type="entry name" value="ACYL-[ACYL-CARRIER-PROTEIN]--UDP-N-ACETYLGLUCOSAMINE O-ACYLTRANSFERASE, MITOCHONDRIAL-RELATED"/>
    <property type="match status" value="1"/>
</dbReference>
<evidence type="ECO:0000313" key="11">
    <source>
        <dbReference type="Proteomes" id="UP000253529"/>
    </source>
</evidence>
<evidence type="ECO:0000313" key="10">
    <source>
        <dbReference type="EMBL" id="RBP09708.1"/>
    </source>
</evidence>
<dbReference type="InterPro" id="IPR018357">
    <property type="entry name" value="Hexapep_transf_CS"/>
</dbReference>
<organism evidence="10 11">
    <name type="scientific">Roseiarcus fermentans</name>
    <dbReference type="NCBI Taxonomy" id="1473586"/>
    <lineage>
        <taxon>Bacteria</taxon>
        <taxon>Pseudomonadati</taxon>
        <taxon>Pseudomonadota</taxon>
        <taxon>Alphaproteobacteria</taxon>
        <taxon>Hyphomicrobiales</taxon>
        <taxon>Roseiarcaceae</taxon>
        <taxon>Roseiarcus</taxon>
    </lineage>
</organism>
<name>A0A366F4Y8_9HYPH</name>
<dbReference type="CDD" id="cd03351">
    <property type="entry name" value="LbH_UDP-GlcNAc_AT"/>
    <property type="match status" value="1"/>
</dbReference>
<comment type="catalytic activity">
    <reaction evidence="8">
        <text>a (3R)-hydroxyacyl-[ACP] + UDP-N-acetyl-alpha-D-glucosamine = a UDP-3-O-[(3R)-3-hydroxyacyl]-N-acetyl-alpha-D-glucosamine + holo-[ACP]</text>
        <dbReference type="Rhea" id="RHEA:67812"/>
        <dbReference type="Rhea" id="RHEA-COMP:9685"/>
        <dbReference type="Rhea" id="RHEA-COMP:9945"/>
        <dbReference type="ChEBI" id="CHEBI:57705"/>
        <dbReference type="ChEBI" id="CHEBI:64479"/>
        <dbReference type="ChEBI" id="CHEBI:78827"/>
        <dbReference type="ChEBI" id="CHEBI:173225"/>
        <dbReference type="EC" id="2.3.1.129"/>
    </reaction>
</comment>
<gene>
    <name evidence="8" type="primary">lpxA</name>
    <name evidence="10" type="ORF">DFR50_12153</name>
</gene>
<dbReference type="InterPro" id="IPR029098">
    <property type="entry name" value="Acetyltransf_C"/>
</dbReference>
<dbReference type="PIRSF" id="PIRSF000456">
    <property type="entry name" value="UDP-GlcNAc_acltr"/>
    <property type="match status" value="1"/>
</dbReference>
<dbReference type="GO" id="GO:0005737">
    <property type="term" value="C:cytoplasm"/>
    <property type="evidence" value="ECO:0007669"/>
    <property type="project" value="UniProtKB-SubCell"/>
</dbReference>
<comment type="pathway">
    <text evidence="8">Glycolipid biosynthesis; lipid IV(A) biosynthesis; lipid IV(A) from (3R)-3-hydroxytetradecanoyl-[acyl-carrier-protein] and UDP-N-acetyl-alpha-D-glucosamine: step 1/6.</text>
</comment>
<dbReference type="InterPro" id="IPR037157">
    <property type="entry name" value="Acetyltransf_C_sf"/>
</dbReference>
<evidence type="ECO:0000256" key="5">
    <source>
        <dbReference type="ARBA" id="ARBA00022737"/>
    </source>
</evidence>
<evidence type="ECO:0000256" key="7">
    <source>
        <dbReference type="ARBA" id="ARBA00023315"/>
    </source>
</evidence>
<dbReference type="InterPro" id="IPR011004">
    <property type="entry name" value="Trimer_LpxA-like_sf"/>
</dbReference>
<dbReference type="PROSITE" id="PS00101">
    <property type="entry name" value="HEXAPEP_TRANSFERASES"/>
    <property type="match status" value="1"/>
</dbReference>
<keyword evidence="5 8" id="KW-0677">Repeat</keyword>
<evidence type="ECO:0000256" key="8">
    <source>
        <dbReference type="HAMAP-Rule" id="MF_00387"/>
    </source>
</evidence>
<evidence type="ECO:0000256" key="2">
    <source>
        <dbReference type="ARBA" id="ARBA00022516"/>
    </source>
</evidence>
<dbReference type="Gene3D" id="1.20.1180.10">
    <property type="entry name" value="Udp N-acetylglucosamine O-acyltransferase, C-terminal domain"/>
    <property type="match status" value="1"/>
</dbReference>
<dbReference type="EC" id="2.3.1.129" evidence="8"/>
<keyword evidence="11" id="KW-1185">Reference proteome</keyword>
<accession>A0A366F4Y8</accession>
<dbReference type="EMBL" id="QNRK01000021">
    <property type="protein sequence ID" value="RBP09708.1"/>
    <property type="molecule type" value="Genomic_DNA"/>
</dbReference>
<dbReference type="UniPathway" id="UPA00359">
    <property type="reaction ID" value="UER00477"/>
</dbReference>
<sequence>MTVAIHPSSVVEDGAVLGAGVEIGPFCHIGPAVKLADGVRLVSHVSLAGDTTIGARSRIFPFAAIGHQPQDLKYRGEPVRLVIGEDCLIREHVTMNPGTEGGGGETVVGPRSVFLTNAHVAHDCRVGEGVILSNNVMLAGHVTVGDFAIVSGGAAAHQFVRIGAHAFVGGLAGLEHDLIPFGMALGNRAALAGLNFVGLKRRGFSHEAIHELRRAYRMLFNGKGTLKERAADVAAAFPGQEAVRQIVAFVLEGGDRAICVPRDARGEEA</sequence>
<evidence type="ECO:0000256" key="6">
    <source>
        <dbReference type="ARBA" id="ARBA00023098"/>
    </source>
</evidence>
<dbReference type="NCBIfam" id="TIGR01852">
    <property type="entry name" value="lipid_A_lpxA"/>
    <property type="match status" value="1"/>
</dbReference>
<proteinExistence type="inferred from homology"/>